<keyword evidence="3" id="KW-1185">Reference proteome</keyword>
<feature type="compositionally biased region" description="Basic and acidic residues" evidence="1">
    <location>
        <begin position="193"/>
        <end position="212"/>
    </location>
</feature>
<organism evidence="2 3">
    <name type="scientific">Penicilliopsis zonata CBS 506.65</name>
    <dbReference type="NCBI Taxonomy" id="1073090"/>
    <lineage>
        <taxon>Eukaryota</taxon>
        <taxon>Fungi</taxon>
        <taxon>Dikarya</taxon>
        <taxon>Ascomycota</taxon>
        <taxon>Pezizomycotina</taxon>
        <taxon>Eurotiomycetes</taxon>
        <taxon>Eurotiomycetidae</taxon>
        <taxon>Eurotiales</taxon>
        <taxon>Aspergillaceae</taxon>
        <taxon>Penicilliopsis</taxon>
    </lineage>
</organism>
<evidence type="ECO:0000313" key="2">
    <source>
        <dbReference type="EMBL" id="OJJ42500.1"/>
    </source>
</evidence>
<feature type="region of interest" description="Disordered" evidence="1">
    <location>
        <begin position="193"/>
        <end position="234"/>
    </location>
</feature>
<dbReference type="GeneID" id="34610738"/>
<feature type="region of interest" description="Disordered" evidence="1">
    <location>
        <begin position="302"/>
        <end position="347"/>
    </location>
</feature>
<accession>A0A1L9S5T8</accession>
<protein>
    <submittedName>
        <fullName evidence="2">Uncharacterized protein</fullName>
    </submittedName>
</protein>
<dbReference type="RefSeq" id="XP_022577010.1">
    <property type="nucleotide sequence ID" value="XM_022724273.1"/>
</dbReference>
<dbReference type="Proteomes" id="UP000184188">
    <property type="component" value="Unassembled WGS sequence"/>
</dbReference>
<dbReference type="EMBL" id="KV878359">
    <property type="protein sequence ID" value="OJJ42500.1"/>
    <property type="molecule type" value="Genomic_DNA"/>
</dbReference>
<proteinExistence type="predicted"/>
<dbReference type="AlphaFoldDB" id="A0A1L9S5T8"/>
<name>A0A1L9S5T8_9EURO</name>
<feature type="compositionally biased region" description="Acidic residues" evidence="1">
    <location>
        <begin position="302"/>
        <end position="313"/>
    </location>
</feature>
<evidence type="ECO:0000313" key="3">
    <source>
        <dbReference type="Proteomes" id="UP000184188"/>
    </source>
</evidence>
<reference evidence="3" key="1">
    <citation type="journal article" date="2017" name="Genome Biol.">
        <title>Comparative genomics reveals high biological diversity and specific adaptations in the industrially and medically important fungal genus Aspergillus.</title>
        <authorList>
            <person name="de Vries R.P."/>
            <person name="Riley R."/>
            <person name="Wiebenga A."/>
            <person name="Aguilar-Osorio G."/>
            <person name="Amillis S."/>
            <person name="Uchima C.A."/>
            <person name="Anderluh G."/>
            <person name="Asadollahi M."/>
            <person name="Askin M."/>
            <person name="Barry K."/>
            <person name="Battaglia E."/>
            <person name="Bayram O."/>
            <person name="Benocci T."/>
            <person name="Braus-Stromeyer S.A."/>
            <person name="Caldana C."/>
            <person name="Canovas D."/>
            <person name="Cerqueira G.C."/>
            <person name="Chen F."/>
            <person name="Chen W."/>
            <person name="Choi C."/>
            <person name="Clum A."/>
            <person name="Dos Santos R.A."/>
            <person name="Damasio A.R."/>
            <person name="Diallinas G."/>
            <person name="Emri T."/>
            <person name="Fekete E."/>
            <person name="Flipphi M."/>
            <person name="Freyberg S."/>
            <person name="Gallo A."/>
            <person name="Gournas C."/>
            <person name="Habgood R."/>
            <person name="Hainaut M."/>
            <person name="Harispe M.L."/>
            <person name="Henrissat B."/>
            <person name="Hilden K.S."/>
            <person name="Hope R."/>
            <person name="Hossain A."/>
            <person name="Karabika E."/>
            <person name="Karaffa L."/>
            <person name="Karanyi Z."/>
            <person name="Krasevec N."/>
            <person name="Kuo A."/>
            <person name="Kusch H."/>
            <person name="LaButti K."/>
            <person name="Lagendijk E.L."/>
            <person name="Lapidus A."/>
            <person name="Levasseur A."/>
            <person name="Lindquist E."/>
            <person name="Lipzen A."/>
            <person name="Logrieco A.F."/>
            <person name="MacCabe A."/>
            <person name="Maekelae M.R."/>
            <person name="Malavazi I."/>
            <person name="Melin P."/>
            <person name="Meyer V."/>
            <person name="Mielnichuk N."/>
            <person name="Miskei M."/>
            <person name="Molnar A.P."/>
            <person name="Mule G."/>
            <person name="Ngan C.Y."/>
            <person name="Orejas M."/>
            <person name="Orosz E."/>
            <person name="Ouedraogo J.P."/>
            <person name="Overkamp K.M."/>
            <person name="Park H.-S."/>
            <person name="Perrone G."/>
            <person name="Piumi F."/>
            <person name="Punt P.J."/>
            <person name="Ram A.F."/>
            <person name="Ramon A."/>
            <person name="Rauscher S."/>
            <person name="Record E."/>
            <person name="Riano-Pachon D.M."/>
            <person name="Robert V."/>
            <person name="Roehrig J."/>
            <person name="Ruller R."/>
            <person name="Salamov A."/>
            <person name="Salih N.S."/>
            <person name="Samson R.A."/>
            <person name="Sandor E."/>
            <person name="Sanguinetti M."/>
            <person name="Schuetze T."/>
            <person name="Sepcic K."/>
            <person name="Shelest E."/>
            <person name="Sherlock G."/>
            <person name="Sophianopoulou V."/>
            <person name="Squina F.M."/>
            <person name="Sun H."/>
            <person name="Susca A."/>
            <person name="Todd R.B."/>
            <person name="Tsang A."/>
            <person name="Unkles S.E."/>
            <person name="van de Wiele N."/>
            <person name="van Rossen-Uffink D."/>
            <person name="Oliveira J.V."/>
            <person name="Vesth T.C."/>
            <person name="Visser J."/>
            <person name="Yu J.-H."/>
            <person name="Zhou M."/>
            <person name="Andersen M.R."/>
            <person name="Archer D.B."/>
            <person name="Baker S.E."/>
            <person name="Benoit I."/>
            <person name="Brakhage A.A."/>
            <person name="Braus G.H."/>
            <person name="Fischer R."/>
            <person name="Frisvad J.C."/>
            <person name="Goldman G.H."/>
            <person name="Houbraken J."/>
            <person name="Oakley B."/>
            <person name="Pocsi I."/>
            <person name="Scazzocchio C."/>
            <person name="Seiboth B."/>
            <person name="vanKuyk P.A."/>
            <person name="Wortman J."/>
            <person name="Dyer P.S."/>
            <person name="Grigoriev I.V."/>
        </authorList>
    </citation>
    <scope>NUCLEOTIDE SEQUENCE [LARGE SCALE GENOMIC DNA]</scope>
    <source>
        <strain evidence="3">CBS 506.65</strain>
    </source>
</reference>
<evidence type="ECO:0000256" key="1">
    <source>
        <dbReference type="SAM" id="MobiDB-lite"/>
    </source>
</evidence>
<dbReference type="VEuPathDB" id="FungiDB:ASPZODRAFT_137291"/>
<dbReference type="STRING" id="1073090.A0A1L9S5T8"/>
<dbReference type="OrthoDB" id="4630416at2759"/>
<gene>
    <name evidence="2" type="ORF">ASPZODRAFT_137291</name>
</gene>
<sequence>MSAYTEIRRDGFISIFGRFLTDDRIDRIEGSQLRSMFLPKLSREGQKALRDNRNFVRSQLKHYGVQIDGKKFFGNGTALLKAALQAGKCDQVPDHILELQWQMHEEWISELTPEQLSSNPEWVVQRYFLSAGKPDHTKTTTVVGIPLDRYSQYRSGKVMDVADKITGLHHRKALGPKTQVIFMGWNQAAVEKAAKQHPTEEARRVKNKEDERKRKREKLHTEHLNSRSQQTEDMTPVGSYIVDCEFIETEWPSMADDLRLDIHKTKTPSVFKADFDFGVFEGVMIVCADEAALDAYCTEAEGDFSDEEDEEDDVPTKEDVKLGTKRKLPAPKRVGRPKKSKAEQGQPRKYLLKLKGRETGEGMICYEATSGTINFKDQAFARFKGEADISGIGSGVSFLARKISTLPGPSRNDWADYSERQYEKERINRWR</sequence>
<feature type="compositionally biased region" description="Basic residues" evidence="1">
    <location>
        <begin position="323"/>
        <end position="339"/>
    </location>
</feature>